<name>A0A0B7BX70_9EUPU</name>
<dbReference type="AlphaFoldDB" id="A0A0B7BX70"/>
<reference evidence="1" key="1">
    <citation type="submission" date="2014-12" db="EMBL/GenBank/DDBJ databases">
        <title>Insight into the proteome of Arion vulgaris.</title>
        <authorList>
            <person name="Aradska J."/>
            <person name="Bulat T."/>
            <person name="Smidak R."/>
            <person name="Sarate P."/>
            <person name="Gangsoo J."/>
            <person name="Sialana F."/>
            <person name="Bilban M."/>
            <person name="Lubec G."/>
        </authorList>
    </citation>
    <scope>NUCLEOTIDE SEQUENCE</scope>
    <source>
        <tissue evidence="1">Skin</tissue>
    </source>
</reference>
<organism evidence="1">
    <name type="scientific">Arion vulgaris</name>
    <dbReference type="NCBI Taxonomy" id="1028688"/>
    <lineage>
        <taxon>Eukaryota</taxon>
        <taxon>Metazoa</taxon>
        <taxon>Spiralia</taxon>
        <taxon>Lophotrochozoa</taxon>
        <taxon>Mollusca</taxon>
        <taxon>Gastropoda</taxon>
        <taxon>Heterobranchia</taxon>
        <taxon>Euthyneura</taxon>
        <taxon>Panpulmonata</taxon>
        <taxon>Eupulmonata</taxon>
        <taxon>Stylommatophora</taxon>
        <taxon>Helicina</taxon>
        <taxon>Arionoidea</taxon>
        <taxon>Arionidae</taxon>
        <taxon>Arion</taxon>
    </lineage>
</organism>
<evidence type="ECO:0000313" key="1">
    <source>
        <dbReference type="EMBL" id="CEK97819.1"/>
    </source>
</evidence>
<sequence length="53" mass="6236">FSLQIDHAEKSIINFLPTGQICNLTLFSALLQAQKIYQNKYTIFSKENWKQLF</sequence>
<gene>
    <name evidence="1" type="primary">ORF216978</name>
</gene>
<dbReference type="EMBL" id="HACG01050948">
    <property type="protein sequence ID" value="CEK97819.1"/>
    <property type="molecule type" value="Transcribed_RNA"/>
</dbReference>
<proteinExistence type="predicted"/>
<feature type="non-terminal residue" evidence="1">
    <location>
        <position position="1"/>
    </location>
</feature>
<protein>
    <submittedName>
        <fullName evidence="1">Uncharacterized protein</fullName>
    </submittedName>
</protein>
<accession>A0A0B7BX70</accession>